<dbReference type="GO" id="GO:0033255">
    <property type="term" value="C:SAS acetyltransferase complex"/>
    <property type="evidence" value="ECO:0007669"/>
    <property type="project" value="InterPro"/>
</dbReference>
<feature type="compositionally biased region" description="Low complexity" evidence="1">
    <location>
        <begin position="35"/>
        <end position="50"/>
    </location>
</feature>
<evidence type="ECO:0000259" key="2">
    <source>
        <dbReference type="Pfam" id="PF15460"/>
    </source>
</evidence>
<organism evidence="3 4">
    <name type="scientific">Purpureocillium lavendulum</name>
    <dbReference type="NCBI Taxonomy" id="1247861"/>
    <lineage>
        <taxon>Eukaryota</taxon>
        <taxon>Fungi</taxon>
        <taxon>Dikarya</taxon>
        <taxon>Ascomycota</taxon>
        <taxon>Pezizomycotina</taxon>
        <taxon>Sordariomycetes</taxon>
        <taxon>Hypocreomycetidae</taxon>
        <taxon>Hypocreales</taxon>
        <taxon>Ophiocordycipitaceae</taxon>
        <taxon>Purpureocillium</taxon>
    </lineage>
</organism>
<sequence>MASVTRSNRRAEGLPHHPHPVSAAAAVAVAAAAAAGGGPLARPGLPGPGASLYHHDGRQKRALDVADRDLDAFKAKKARIAVEILAKPAPNDSAAAAVAARPKAPPIPRPPHHQHSQQHQHLQQHQQQQQQQQQHHLHHHHQHQHRHHHRHGHQQQHQQPLRQSLQPQPPSRHPPQQATGTPADADPNLTKHQAKVINGIKHELDRLHPQQPVAAREQGRKLRSQEATRFKSELSAYFPDYDEVIGNDPKEQHLLNPETPIVVVDSNPRRVVPDPPRGAPKQPLQFSQPAVEFPVRGYGDSLYTDVFDAQRIDFRFLETQQTSKNLEDPLPDSLFEPIHRRAERLERSIRNSEKGRAQHEKDQIIRLLEGLQGHDWLRVMGVSGITETKKKTFEPARAYFIKGCQAILEKFKNWSLEERRRKQERERALAEQAAEESKSDEQDDSSSPSAEDEGEEEEEVDEEEDAEEEDEDTVMQGADADREESEDVSTSQDDTSEASSPAKQLRQEAMARSRMAAAFKRSRSARPTPPKPPETPREFKSFFSKRYERESALNKNRRTGRKVMAWGHALPELPEADFELPEEYRDSETLKARARKKRRDKRGSKP</sequence>
<proteinExistence type="predicted"/>
<dbReference type="PANTHER" id="PTHR38422">
    <property type="entry name" value="SOMETHING ABOUT SILENCING PROTEIN 4"/>
    <property type="match status" value="1"/>
</dbReference>
<name>A0AB34FU77_9HYPO</name>
<dbReference type="EMBL" id="JAQHRD010000003">
    <property type="protein sequence ID" value="KAJ6442657.1"/>
    <property type="molecule type" value="Genomic_DNA"/>
</dbReference>
<feature type="region of interest" description="Disordered" evidence="1">
    <location>
        <begin position="35"/>
        <end position="55"/>
    </location>
</feature>
<reference evidence="3" key="1">
    <citation type="submission" date="2023-01" db="EMBL/GenBank/DDBJ databases">
        <title>The growth and conidiation of Purpureocillium lavendulum are regulated by nitrogen source and histone H3K14 acetylation.</title>
        <authorList>
            <person name="Tang P."/>
            <person name="Han J."/>
            <person name="Zhang C."/>
            <person name="Tang P."/>
            <person name="Qi F."/>
            <person name="Zhang K."/>
            <person name="Liang L."/>
        </authorList>
    </citation>
    <scope>NUCLEOTIDE SEQUENCE</scope>
    <source>
        <strain evidence="3">YMF1.00683</strain>
    </source>
</reference>
<dbReference type="GO" id="GO:0004402">
    <property type="term" value="F:histone acetyltransferase activity"/>
    <property type="evidence" value="ECO:0007669"/>
    <property type="project" value="TreeGrafter"/>
</dbReference>
<feature type="compositionally biased region" description="Basic and acidic residues" evidence="1">
    <location>
        <begin position="217"/>
        <end position="227"/>
    </location>
</feature>
<feature type="region of interest" description="Disordered" evidence="1">
    <location>
        <begin position="206"/>
        <end position="227"/>
    </location>
</feature>
<dbReference type="PANTHER" id="PTHR38422:SF1">
    <property type="entry name" value="SOMETHING ABOUT SILENCING PROTEIN 4"/>
    <property type="match status" value="1"/>
</dbReference>
<feature type="compositionally biased region" description="Basic residues" evidence="1">
    <location>
        <begin position="592"/>
        <end position="606"/>
    </location>
</feature>
<dbReference type="InterPro" id="IPR038988">
    <property type="entry name" value="Sas4"/>
</dbReference>
<keyword evidence="4" id="KW-1185">Reference proteome</keyword>
<feature type="compositionally biased region" description="Basic and acidic residues" evidence="1">
    <location>
        <begin position="425"/>
        <end position="440"/>
    </location>
</feature>
<feature type="compositionally biased region" description="Low complexity" evidence="1">
    <location>
        <begin position="90"/>
        <end position="102"/>
    </location>
</feature>
<evidence type="ECO:0000313" key="3">
    <source>
        <dbReference type="EMBL" id="KAJ6442657.1"/>
    </source>
</evidence>
<feature type="region of interest" description="Disordered" evidence="1">
    <location>
        <begin position="584"/>
        <end position="606"/>
    </location>
</feature>
<feature type="region of interest" description="Disordered" evidence="1">
    <location>
        <begin position="90"/>
        <end position="188"/>
    </location>
</feature>
<feature type="compositionally biased region" description="Low complexity" evidence="1">
    <location>
        <begin position="155"/>
        <end position="166"/>
    </location>
</feature>
<protein>
    <submittedName>
        <fullName evidence="3">IQ calmodulin-binding domain-containing protein</fullName>
    </submittedName>
</protein>
<feature type="domain" description="Something about silencing protein 4" evidence="2">
    <location>
        <begin position="328"/>
        <end position="423"/>
    </location>
</feature>
<dbReference type="Pfam" id="PF15460">
    <property type="entry name" value="SAS4"/>
    <property type="match status" value="1"/>
</dbReference>
<feature type="compositionally biased region" description="Acidic residues" evidence="1">
    <location>
        <begin position="450"/>
        <end position="473"/>
    </location>
</feature>
<feature type="compositionally biased region" description="Basic residues" evidence="1">
    <location>
        <begin position="135"/>
        <end position="154"/>
    </location>
</feature>
<dbReference type="AlphaFoldDB" id="A0AB34FU77"/>
<evidence type="ECO:0000313" key="4">
    <source>
        <dbReference type="Proteomes" id="UP001163105"/>
    </source>
</evidence>
<dbReference type="InterPro" id="IPR029184">
    <property type="entry name" value="Sas4_dom"/>
</dbReference>
<dbReference type="Proteomes" id="UP001163105">
    <property type="component" value="Unassembled WGS sequence"/>
</dbReference>
<comment type="caution">
    <text evidence="3">The sequence shown here is derived from an EMBL/GenBank/DDBJ whole genome shotgun (WGS) entry which is preliminary data.</text>
</comment>
<feature type="region of interest" description="Disordered" evidence="1">
    <location>
        <begin position="425"/>
        <end position="543"/>
    </location>
</feature>
<gene>
    <name evidence="3" type="ORF">O9K51_03832</name>
</gene>
<accession>A0AB34FU77</accession>
<evidence type="ECO:0000256" key="1">
    <source>
        <dbReference type="SAM" id="MobiDB-lite"/>
    </source>
</evidence>
<feature type="compositionally biased region" description="Basic and acidic residues" evidence="1">
    <location>
        <begin position="534"/>
        <end position="543"/>
    </location>
</feature>
<feature type="compositionally biased region" description="Low complexity" evidence="1">
    <location>
        <begin position="119"/>
        <end position="134"/>
    </location>
</feature>
<feature type="compositionally biased region" description="Polar residues" evidence="1">
    <location>
        <begin position="488"/>
        <end position="502"/>
    </location>
</feature>